<keyword evidence="4" id="KW-1185">Reference proteome</keyword>
<organism evidence="3 4">
    <name type="scientific">Mesorhabditis spiculigera</name>
    <dbReference type="NCBI Taxonomy" id="96644"/>
    <lineage>
        <taxon>Eukaryota</taxon>
        <taxon>Metazoa</taxon>
        <taxon>Ecdysozoa</taxon>
        <taxon>Nematoda</taxon>
        <taxon>Chromadorea</taxon>
        <taxon>Rhabditida</taxon>
        <taxon>Rhabditina</taxon>
        <taxon>Rhabditomorpha</taxon>
        <taxon>Rhabditoidea</taxon>
        <taxon>Rhabditidae</taxon>
        <taxon>Mesorhabditinae</taxon>
        <taxon>Mesorhabditis</taxon>
    </lineage>
</organism>
<accession>A0AA36C4M8</accession>
<dbReference type="AlphaFoldDB" id="A0AA36C4M8"/>
<feature type="compositionally biased region" description="Polar residues" evidence="1">
    <location>
        <begin position="327"/>
        <end position="339"/>
    </location>
</feature>
<feature type="transmembrane region" description="Helical" evidence="2">
    <location>
        <begin position="274"/>
        <end position="292"/>
    </location>
</feature>
<keyword evidence="2" id="KW-1133">Transmembrane helix</keyword>
<dbReference type="EMBL" id="CATQJA010000132">
    <property type="protein sequence ID" value="CAJ0557865.1"/>
    <property type="molecule type" value="Genomic_DNA"/>
</dbReference>
<gene>
    <name evidence="3" type="ORF">MSPICULIGERA_LOCUS613</name>
</gene>
<dbReference type="Proteomes" id="UP001177023">
    <property type="component" value="Unassembled WGS sequence"/>
</dbReference>
<evidence type="ECO:0000256" key="1">
    <source>
        <dbReference type="SAM" id="MobiDB-lite"/>
    </source>
</evidence>
<evidence type="ECO:0000256" key="2">
    <source>
        <dbReference type="SAM" id="Phobius"/>
    </source>
</evidence>
<feature type="region of interest" description="Disordered" evidence="1">
    <location>
        <begin position="307"/>
        <end position="339"/>
    </location>
</feature>
<feature type="non-terminal residue" evidence="3">
    <location>
        <position position="1"/>
    </location>
</feature>
<evidence type="ECO:0000313" key="3">
    <source>
        <dbReference type="EMBL" id="CAJ0557865.1"/>
    </source>
</evidence>
<feature type="compositionally biased region" description="Low complexity" evidence="1">
    <location>
        <begin position="12"/>
        <end position="25"/>
    </location>
</feature>
<comment type="caution">
    <text evidence="3">The sequence shown here is derived from an EMBL/GenBank/DDBJ whole genome shotgun (WGS) entry which is preliminary data.</text>
</comment>
<name>A0AA36C4M8_9BILA</name>
<feature type="compositionally biased region" description="Polar residues" evidence="1">
    <location>
        <begin position="307"/>
        <end position="318"/>
    </location>
</feature>
<evidence type="ECO:0000313" key="4">
    <source>
        <dbReference type="Proteomes" id="UP001177023"/>
    </source>
</evidence>
<proteinExistence type="predicted"/>
<protein>
    <submittedName>
        <fullName evidence="3">Uncharacterized protein</fullName>
    </submittedName>
</protein>
<keyword evidence="2" id="KW-0472">Membrane</keyword>
<feature type="compositionally biased region" description="Basic residues" evidence="1">
    <location>
        <begin position="33"/>
        <end position="43"/>
    </location>
</feature>
<sequence>MIPKNNNIIKMSGLSNNQSGQSGQSAQVNDDKHKHHRRHKSRKKDPDSLGPSFSKESLVTKDYDGGVQRFASDPSYMSGISKKIMELEREKDQLILVNPQHKRRYKKINDEIEELNQKRFHIATPKKMRSVSSFDYPPALSNPATMPPGDEITAREEPQSELAHLKLLVNQMDSHLKTLRVCKENIDAFGRNLRKRMDQMDTKEKKAREWMSHRVDERLTVIGAMQRDGEALALREAPMLAQIQLLQRERIDCEDLGLCTMSGFFADNLSTYMLAKWLWSGLLSLFYVLALLRDRFYEKIHPTPANSLASTPVMTAQPHSDMDRTQRSTASNRSSASKR</sequence>
<feature type="region of interest" description="Disordered" evidence="1">
    <location>
        <begin position="1"/>
        <end position="57"/>
    </location>
</feature>
<reference evidence="3" key="1">
    <citation type="submission" date="2023-06" db="EMBL/GenBank/DDBJ databases">
        <authorList>
            <person name="Delattre M."/>
        </authorList>
    </citation>
    <scope>NUCLEOTIDE SEQUENCE</scope>
    <source>
        <strain evidence="3">AF72</strain>
    </source>
</reference>
<keyword evidence="2" id="KW-0812">Transmembrane</keyword>